<dbReference type="EMBL" id="JALJOV010000668">
    <property type="protein sequence ID" value="KAK9862013.1"/>
    <property type="molecule type" value="Genomic_DNA"/>
</dbReference>
<dbReference type="InterPro" id="IPR002921">
    <property type="entry name" value="Fungal_lipase-type"/>
</dbReference>
<feature type="domain" description="Fungal lipase-type" evidence="2">
    <location>
        <begin position="157"/>
        <end position="226"/>
    </location>
</feature>
<feature type="compositionally biased region" description="Basic and acidic residues" evidence="1">
    <location>
        <begin position="789"/>
        <end position="810"/>
    </location>
</feature>
<feature type="compositionally biased region" description="Polar residues" evidence="1">
    <location>
        <begin position="762"/>
        <end position="788"/>
    </location>
</feature>
<gene>
    <name evidence="3" type="ORF">WJX84_002748</name>
</gene>
<dbReference type="Proteomes" id="UP001485043">
    <property type="component" value="Unassembled WGS sequence"/>
</dbReference>
<evidence type="ECO:0000256" key="1">
    <source>
        <dbReference type="SAM" id="MobiDB-lite"/>
    </source>
</evidence>
<organism evidence="3 4">
    <name type="scientific">Apatococcus fuscideae</name>
    <dbReference type="NCBI Taxonomy" id="2026836"/>
    <lineage>
        <taxon>Eukaryota</taxon>
        <taxon>Viridiplantae</taxon>
        <taxon>Chlorophyta</taxon>
        <taxon>core chlorophytes</taxon>
        <taxon>Trebouxiophyceae</taxon>
        <taxon>Chlorellales</taxon>
        <taxon>Chlorellaceae</taxon>
        <taxon>Apatococcus</taxon>
    </lineage>
</organism>
<dbReference type="Pfam" id="PF01764">
    <property type="entry name" value="Lipase_3"/>
    <property type="match status" value="4"/>
</dbReference>
<feature type="region of interest" description="Disordered" evidence="1">
    <location>
        <begin position="1596"/>
        <end position="1625"/>
    </location>
</feature>
<feature type="region of interest" description="Disordered" evidence="1">
    <location>
        <begin position="754"/>
        <end position="833"/>
    </location>
</feature>
<proteinExistence type="predicted"/>
<dbReference type="Gene3D" id="3.40.50.1820">
    <property type="entry name" value="alpha/beta hydrolase"/>
    <property type="match status" value="4"/>
</dbReference>
<feature type="domain" description="Fungal lipase-type" evidence="2">
    <location>
        <begin position="1004"/>
        <end position="1073"/>
    </location>
</feature>
<feature type="region of interest" description="Disordered" evidence="1">
    <location>
        <begin position="1638"/>
        <end position="1660"/>
    </location>
</feature>
<feature type="domain" description="Fungal lipase-type" evidence="2">
    <location>
        <begin position="504"/>
        <end position="645"/>
    </location>
</feature>
<feature type="domain" description="Fungal lipase-type" evidence="2">
    <location>
        <begin position="1347"/>
        <end position="1488"/>
    </location>
</feature>
<dbReference type="GO" id="GO:0006629">
    <property type="term" value="P:lipid metabolic process"/>
    <property type="evidence" value="ECO:0007669"/>
    <property type="project" value="InterPro"/>
</dbReference>
<protein>
    <recommendedName>
        <fullName evidence="2">Fungal lipase-type domain-containing protein</fullName>
    </recommendedName>
</protein>
<feature type="region of interest" description="Disordered" evidence="1">
    <location>
        <begin position="697"/>
        <end position="717"/>
    </location>
</feature>
<dbReference type="InterPro" id="IPR051218">
    <property type="entry name" value="Sec_MonoDiacylglyc_Lipase"/>
</dbReference>
<reference evidence="3 4" key="1">
    <citation type="journal article" date="2024" name="Nat. Commun.">
        <title>Phylogenomics reveals the evolutionary origins of lichenization in chlorophyte algae.</title>
        <authorList>
            <person name="Puginier C."/>
            <person name="Libourel C."/>
            <person name="Otte J."/>
            <person name="Skaloud P."/>
            <person name="Haon M."/>
            <person name="Grisel S."/>
            <person name="Petersen M."/>
            <person name="Berrin J.G."/>
            <person name="Delaux P.M."/>
            <person name="Dal Grande F."/>
            <person name="Keller J."/>
        </authorList>
    </citation>
    <scope>NUCLEOTIDE SEQUENCE [LARGE SCALE GENOMIC DNA]</scope>
    <source>
        <strain evidence="3 4">SAG 2523</strain>
    </source>
</reference>
<dbReference type="PANTHER" id="PTHR45856">
    <property type="entry name" value="ALPHA/BETA-HYDROLASES SUPERFAMILY PROTEIN"/>
    <property type="match status" value="1"/>
</dbReference>
<feature type="compositionally biased region" description="Low complexity" evidence="1">
    <location>
        <begin position="811"/>
        <end position="820"/>
    </location>
</feature>
<feature type="compositionally biased region" description="Basic and acidic residues" evidence="1">
    <location>
        <begin position="1640"/>
        <end position="1650"/>
    </location>
</feature>
<dbReference type="InterPro" id="IPR029058">
    <property type="entry name" value="AB_hydrolase_fold"/>
</dbReference>
<dbReference type="PANTHER" id="PTHR45856:SF24">
    <property type="entry name" value="FUNGAL LIPASE-LIKE DOMAIN-CONTAINING PROTEIN"/>
    <property type="match status" value="1"/>
</dbReference>
<evidence type="ECO:0000313" key="4">
    <source>
        <dbReference type="Proteomes" id="UP001485043"/>
    </source>
</evidence>
<dbReference type="CDD" id="cd00519">
    <property type="entry name" value="Lipase_3"/>
    <property type="match status" value="2"/>
</dbReference>
<accession>A0AAW1SY86</accession>
<keyword evidence="4" id="KW-1185">Reference proteome</keyword>
<evidence type="ECO:0000259" key="2">
    <source>
        <dbReference type="Pfam" id="PF01764"/>
    </source>
</evidence>
<name>A0AAW1SY86_9CHLO</name>
<comment type="caution">
    <text evidence="3">The sequence shown here is derived from an EMBL/GenBank/DDBJ whole genome shotgun (WGS) entry which is preliminary data.</text>
</comment>
<evidence type="ECO:0000313" key="3">
    <source>
        <dbReference type="EMBL" id="KAK9862013.1"/>
    </source>
</evidence>
<sequence>MAHRYLFQAEAEHGSIEDLASPVLSKIAEAFVFSKKSMFASDPTKGNGVLGEGSIVIGSEKSYAHVAYFPADRTLVLAFAAQVPQGICTIPSKDFFKSIKNAMKMPIPFLMPLADSVGLPEAHVEFLESFQELENAPAGRLHLTRAWQKVTGGATPRRILCTGYCKGGGIATLAATWAALQCPTADTRCITFGAPMVGNPSFVQLFKWLVGVSYRIITFKDPVPSLEKGKRAIAQLAPVPGAIYLSRDSMTSDAPGAFSKKDIAEHSFQVYLDTMKGAIKSKLDEESRANVYKIIDTGKHAAKLRCNPETSQPLADPCAHDYDNMTTDLKQMQFPYATHNGVQQLDPFARVDASQLAAEAIAQNAATAPLDASAGIADILKGRGGEGGPPQLSNASSTYQHVTAEALRGHKTVAAEQGAPAFLRRAFSLCERDDAAVDLAHLNTLQKVLVIGKLSQAVVVAAAAYRDQSGFQQLTGIERTQMVEDSGSWDTQVHVGWLSSGTAVLAFRGTATMQDSLQDAKFLRRNIDYLQELYPGTKAHTGFMQQFAAIVDNQRPEQHIGEVLKKLSGGRRPTRILCTGHSLGGALATLGATWAAIEYPSADVRCITFGSPRVGNNKFKRAFHTLVGTSLRIIHGADPVPFMPPSLRYHHVGGTVHVSKAGMMFKSRAWHVKLRPNVADHLLIRYSRGIYQVVPGSRLPNLTPKTKGGLASPAGEEPAQELAASACQSSVGCFGFLAQDDGSDEDDTIKAGMVSDDVTEPGSPTQDGLGSPRGSSQSLQATSSQPFDSSRRLKEASSIEPRDSRSHGEEASSSIPEASSVKPAEFTGGQAHWSEPESEAYASFISCPVKGLMVHRHLLQTDAEHGSIEDLASPVLSKIAEAFVFSKKAWSANDPKKAAGVLGENSVVIRTEKSYAHIAYFPSEKTLVLAFSGTCTTMDKDFFRSMKNPMRLPIPFLMPLADSVGLPEAHGTFLDCFQDLENAPKGCLHLSRAWQKATGGSTPRRILCTGYCKGGGIATLAATWAALQCPTADTRCITFGAPAVGNPAFVQLFKWLVGVSYRIITWKDPVPSANRGNRPTAQLMPVPGAIFLSRGNMTSDPPGAFAKKDMAEHSFQVYLDTMKGVLKSKLDEESQASVCRVMSTGKHVAMPTSTTEPIGSFGSVHADHPTDLRQMQFPCATHGTIHQLDSFARIDASQLAAEDIAQNAATAAQDAPEGIADILTGGGRKGSPPQLSTASSTYQHVTAEALQAHKTVAAGADAPAFLRRAFSLCERDDAAVDLQHLNTLQKVLVIGKLSQAVVVAAAAYRDQSGFQQLTGIEQTQMVEDSGSWDTQVHVGWLPSGTAVLAFRGTATVQDSLQDAKFLRRNIDYLQELYPGTKAHTGFMQQFTAIADNQRPEQHIGEVLKKLSGGRRPTRILCTGHSLGGALATLGATWAAIEYPSADVRCITFGSPRVGNNKFKRAFHTLVGTSLRIINGADPVPFMPPSLRYRHVGGTVHVSKAGMMFKSRAWHVKLRPNVADHLLIRYNRGIYRVVPGSRLPNLTPKTSRGLASPGEEPAQELAASACQSSVGCFGFLAQDDGLDEDEIISTAVTPDEASEPEGSPQAGVAFPHSHPPQTTISQRCTSRAQLWGASSIEPREPSSHLDEASNSLSEEAGVATALQDNASLPTTNDSILKLHWKPQLTNQDRADAITEVPPSQMDYITQQQEVKQGIKPASSPDSKKLTWASLPFRRSLKLFRNSTASAA</sequence>
<dbReference type="SUPFAM" id="SSF53474">
    <property type="entry name" value="alpha/beta-Hydrolases"/>
    <property type="match status" value="4"/>
</dbReference>